<sequence length="129" mass="15672">MCRLRSNLKDRLRDGFYGFKVNQCCPKLQAREQVRFKDEANHVFQRIISYVDKWFDYEGSIQKHIKILNLNREEITLDDLTKIASHFQIKINGDDIYNEFCWVREWRVKQRENLLTVDEQCVAFFFLCK</sequence>
<organism evidence="1 2">
    <name type="scientific">Oopsacas minuta</name>
    <dbReference type="NCBI Taxonomy" id="111878"/>
    <lineage>
        <taxon>Eukaryota</taxon>
        <taxon>Metazoa</taxon>
        <taxon>Porifera</taxon>
        <taxon>Hexactinellida</taxon>
        <taxon>Hexasterophora</taxon>
        <taxon>Lyssacinosida</taxon>
        <taxon>Leucopsacidae</taxon>
        <taxon>Oopsacas</taxon>
    </lineage>
</organism>
<name>A0AAV7JVD6_9METZ</name>
<keyword evidence="2" id="KW-1185">Reference proteome</keyword>
<gene>
    <name evidence="1" type="ORF">LOD99_7449</name>
</gene>
<evidence type="ECO:0000313" key="2">
    <source>
        <dbReference type="Proteomes" id="UP001165289"/>
    </source>
</evidence>
<dbReference type="Proteomes" id="UP001165289">
    <property type="component" value="Unassembled WGS sequence"/>
</dbReference>
<reference evidence="1 2" key="1">
    <citation type="journal article" date="2023" name="BMC Biol.">
        <title>The compact genome of the sponge Oopsacas minuta (Hexactinellida) is lacking key metazoan core genes.</title>
        <authorList>
            <person name="Santini S."/>
            <person name="Schenkelaars Q."/>
            <person name="Jourda C."/>
            <person name="Duchesne M."/>
            <person name="Belahbib H."/>
            <person name="Rocher C."/>
            <person name="Selva M."/>
            <person name="Riesgo A."/>
            <person name="Vervoort M."/>
            <person name="Leys S.P."/>
            <person name="Kodjabachian L."/>
            <person name="Le Bivic A."/>
            <person name="Borchiellini C."/>
            <person name="Claverie J.M."/>
            <person name="Renard E."/>
        </authorList>
    </citation>
    <scope>NUCLEOTIDE SEQUENCE [LARGE SCALE GENOMIC DNA]</scope>
    <source>
        <strain evidence="1">SPO-2</strain>
    </source>
</reference>
<evidence type="ECO:0000313" key="1">
    <source>
        <dbReference type="EMBL" id="KAI6652435.1"/>
    </source>
</evidence>
<dbReference type="AlphaFoldDB" id="A0AAV7JVD6"/>
<comment type="caution">
    <text evidence="1">The sequence shown here is derived from an EMBL/GenBank/DDBJ whole genome shotgun (WGS) entry which is preliminary data.</text>
</comment>
<proteinExistence type="predicted"/>
<accession>A0AAV7JVD6</accession>
<dbReference type="EMBL" id="JAKMXF010000299">
    <property type="protein sequence ID" value="KAI6652435.1"/>
    <property type="molecule type" value="Genomic_DNA"/>
</dbReference>
<protein>
    <submittedName>
        <fullName evidence="1">Zinc finger protein</fullName>
    </submittedName>
</protein>